<dbReference type="PANTHER" id="PTHR10192:SF5">
    <property type="entry name" value="GEPHYRIN"/>
    <property type="match status" value="1"/>
</dbReference>
<reference evidence="4 5" key="1">
    <citation type="submission" date="2018-05" db="EMBL/GenBank/DDBJ databases">
        <title>Draft genome of Methanospirillum lacunae Ki8-1.</title>
        <authorList>
            <person name="Dueholm M.S."/>
            <person name="Nielsen P.H."/>
            <person name="Bakmann L.F."/>
            <person name="Otzen D.E."/>
        </authorList>
    </citation>
    <scope>NUCLEOTIDE SEQUENCE [LARGE SCALE GENOMIC DNA]</scope>
    <source>
        <strain evidence="4 5">Ki8-1</strain>
    </source>
</reference>
<comment type="pathway">
    <text evidence="1">Cofactor biosynthesis; molybdopterin biosynthesis.</text>
</comment>
<accession>A0A2V2MW73</accession>
<feature type="domain" description="MoaB/Mog" evidence="3">
    <location>
        <begin position="185"/>
        <end position="322"/>
    </location>
</feature>
<keyword evidence="4" id="KW-0808">Transferase</keyword>
<dbReference type="GeneID" id="97548240"/>
<dbReference type="NCBIfam" id="NF045515">
    <property type="entry name" value="Glp_gephyrin"/>
    <property type="match status" value="1"/>
</dbReference>
<dbReference type="Gene3D" id="3.90.105.10">
    <property type="entry name" value="Molybdopterin biosynthesis moea protein, domain 2"/>
    <property type="match status" value="1"/>
</dbReference>
<keyword evidence="5" id="KW-1185">Reference proteome</keyword>
<name>A0A2V2MW73_9EURY</name>
<dbReference type="Pfam" id="PF03454">
    <property type="entry name" value="MoeA_C"/>
    <property type="match status" value="1"/>
</dbReference>
<dbReference type="CDD" id="cd00887">
    <property type="entry name" value="MoeA"/>
    <property type="match status" value="1"/>
</dbReference>
<dbReference type="GO" id="GO:0006777">
    <property type="term" value="P:Mo-molybdopterin cofactor biosynthetic process"/>
    <property type="evidence" value="ECO:0007669"/>
    <property type="project" value="UniProtKB-KW"/>
</dbReference>
<sequence>MTRFLSVISVGEAKKVIKGISPPPHEEIIPLSKAGRRVLFSDIKSDVEIPGFDRSTVDGYAVFASDTTGASESIPSMLTLSGRIAMGEDRSIDLNRGSCMYIPTGGVLPKGADAVVMIEYCEELGDQILIHRPVAVGENKISKGEDFGSDRPAVKAGTVISSRVLGVLAACGWKDVPVSTRPRIGIISTGNELVPVDKKPTGGEIRDVNTWLCSGFVSEEGCIPVVYGIISDDHNSLNKALDEALTSCDAVLISGGSSKGERDMCAEIIASKGEVLVHGIAISPGKPTIIGTAMGKPIIGLPGHPASAYIILLVLVRELLKGMTGIALSQKCVHVPLMIPIKSVQGREDYIRGIFDGRYILPLLGKSGLTNTLLQSDGVIRIPGPVEGYEAGEIVEVITW</sequence>
<evidence type="ECO:0000313" key="4">
    <source>
        <dbReference type="EMBL" id="PWR69656.1"/>
    </source>
</evidence>
<dbReference type="SUPFAM" id="SSF63867">
    <property type="entry name" value="MoeA C-terminal domain-like"/>
    <property type="match status" value="1"/>
</dbReference>
<dbReference type="NCBIfam" id="TIGR00177">
    <property type="entry name" value="molyb_syn"/>
    <property type="match status" value="1"/>
</dbReference>
<organism evidence="4 5">
    <name type="scientific">Methanospirillum lacunae</name>
    <dbReference type="NCBI Taxonomy" id="668570"/>
    <lineage>
        <taxon>Archaea</taxon>
        <taxon>Methanobacteriati</taxon>
        <taxon>Methanobacteriota</taxon>
        <taxon>Stenosarchaea group</taxon>
        <taxon>Methanomicrobia</taxon>
        <taxon>Methanomicrobiales</taxon>
        <taxon>Methanospirillaceae</taxon>
        <taxon>Methanospirillum</taxon>
    </lineage>
</organism>
<dbReference type="GO" id="GO:0061599">
    <property type="term" value="F:molybdopterin molybdotransferase activity"/>
    <property type="evidence" value="ECO:0007669"/>
    <property type="project" value="TreeGrafter"/>
</dbReference>
<evidence type="ECO:0000256" key="2">
    <source>
        <dbReference type="ARBA" id="ARBA00023150"/>
    </source>
</evidence>
<dbReference type="SMART" id="SM00852">
    <property type="entry name" value="MoCF_biosynth"/>
    <property type="match status" value="1"/>
</dbReference>
<dbReference type="InterPro" id="IPR038987">
    <property type="entry name" value="MoeA-like"/>
</dbReference>
<proteinExistence type="predicted"/>
<dbReference type="InterPro" id="IPR005111">
    <property type="entry name" value="MoeA_C_domain_IV"/>
</dbReference>
<dbReference type="OrthoDB" id="31371at2157"/>
<evidence type="ECO:0000259" key="3">
    <source>
        <dbReference type="SMART" id="SM00852"/>
    </source>
</evidence>
<dbReference type="InterPro" id="IPR036688">
    <property type="entry name" value="MoeA_C_domain_IV_sf"/>
</dbReference>
<dbReference type="Pfam" id="PF00994">
    <property type="entry name" value="MoCF_biosynth"/>
    <property type="match status" value="1"/>
</dbReference>
<dbReference type="InterPro" id="IPR036135">
    <property type="entry name" value="MoeA_linker/N_sf"/>
</dbReference>
<dbReference type="Gene3D" id="3.40.980.10">
    <property type="entry name" value="MoaB/Mog-like domain"/>
    <property type="match status" value="1"/>
</dbReference>
<dbReference type="SUPFAM" id="SSF53218">
    <property type="entry name" value="Molybdenum cofactor biosynthesis proteins"/>
    <property type="match status" value="1"/>
</dbReference>
<gene>
    <name evidence="4" type="ORF">DK846_17245</name>
</gene>
<dbReference type="UniPathway" id="UPA00344"/>
<dbReference type="InterPro" id="IPR005110">
    <property type="entry name" value="MoeA_linker/N"/>
</dbReference>
<dbReference type="RefSeq" id="WP_109970249.1">
    <property type="nucleotide sequence ID" value="NZ_CP176093.1"/>
</dbReference>
<dbReference type="Proteomes" id="UP000245657">
    <property type="component" value="Unassembled WGS sequence"/>
</dbReference>
<dbReference type="InterPro" id="IPR001453">
    <property type="entry name" value="MoaB/Mog_dom"/>
</dbReference>
<dbReference type="InterPro" id="IPR036425">
    <property type="entry name" value="MoaB/Mog-like_dom_sf"/>
</dbReference>
<dbReference type="Pfam" id="PF03453">
    <property type="entry name" value="MoeA_N"/>
    <property type="match status" value="1"/>
</dbReference>
<dbReference type="EMBL" id="QGMY01000021">
    <property type="protein sequence ID" value="PWR69656.1"/>
    <property type="molecule type" value="Genomic_DNA"/>
</dbReference>
<dbReference type="AlphaFoldDB" id="A0A2V2MW73"/>
<dbReference type="Gene3D" id="2.40.340.10">
    <property type="entry name" value="MoeA, C-terminal, domain IV"/>
    <property type="match status" value="1"/>
</dbReference>
<dbReference type="GO" id="GO:0005829">
    <property type="term" value="C:cytosol"/>
    <property type="evidence" value="ECO:0007669"/>
    <property type="project" value="TreeGrafter"/>
</dbReference>
<dbReference type="SUPFAM" id="SSF63882">
    <property type="entry name" value="MoeA N-terminal region -like"/>
    <property type="match status" value="1"/>
</dbReference>
<comment type="caution">
    <text evidence="4">The sequence shown here is derived from an EMBL/GenBank/DDBJ whole genome shotgun (WGS) entry which is preliminary data.</text>
</comment>
<dbReference type="PANTHER" id="PTHR10192">
    <property type="entry name" value="MOLYBDOPTERIN BIOSYNTHESIS PROTEIN"/>
    <property type="match status" value="1"/>
</dbReference>
<evidence type="ECO:0000313" key="5">
    <source>
        <dbReference type="Proteomes" id="UP000245657"/>
    </source>
</evidence>
<evidence type="ECO:0000256" key="1">
    <source>
        <dbReference type="ARBA" id="ARBA00005046"/>
    </source>
</evidence>
<protein>
    <submittedName>
        <fullName evidence="4">Molybdopterin molybdenumtransferase MoeA</fullName>
    </submittedName>
</protein>
<keyword evidence="2" id="KW-0501">Molybdenum cofactor biosynthesis</keyword>
<dbReference type="Gene3D" id="2.170.190.11">
    <property type="entry name" value="Molybdopterin biosynthesis moea protein, domain 3"/>
    <property type="match status" value="1"/>
</dbReference>